<evidence type="ECO:0000313" key="1">
    <source>
        <dbReference type="EMBL" id="RNA00914.1"/>
    </source>
</evidence>
<name>A0A3M7PPI2_BRAPC</name>
<organism evidence="1 2">
    <name type="scientific">Brachionus plicatilis</name>
    <name type="common">Marine rotifer</name>
    <name type="synonym">Brachionus muelleri</name>
    <dbReference type="NCBI Taxonomy" id="10195"/>
    <lineage>
        <taxon>Eukaryota</taxon>
        <taxon>Metazoa</taxon>
        <taxon>Spiralia</taxon>
        <taxon>Gnathifera</taxon>
        <taxon>Rotifera</taxon>
        <taxon>Eurotatoria</taxon>
        <taxon>Monogononta</taxon>
        <taxon>Pseudotrocha</taxon>
        <taxon>Ploima</taxon>
        <taxon>Brachionidae</taxon>
        <taxon>Brachionus</taxon>
    </lineage>
</organism>
<accession>A0A3M7PPI2</accession>
<sequence length="118" mass="14249">MNKILNLWQIKKCFNLYKTRLKEGLQNKINWSIIILNQDNKITFGKTRQIIVNLNMRAAYFTNFRKICFKLNKNINNIPSKKIPNLKPIFMMIYLFLSHNILKPQKDISFLIRYKKNQ</sequence>
<keyword evidence="2" id="KW-1185">Reference proteome</keyword>
<protein>
    <submittedName>
        <fullName evidence="1">Uncharacterized protein</fullName>
    </submittedName>
</protein>
<reference evidence="1 2" key="1">
    <citation type="journal article" date="2018" name="Sci. Rep.">
        <title>Genomic signatures of local adaptation to the degree of environmental predictability in rotifers.</title>
        <authorList>
            <person name="Franch-Gras L."/>
            <person name="Hahn C."/>
            <person name="Garcia-Roger E.M."/>
            <person name="Carmona M.J."/>
            <person name="Serra M."/>
            <person name="Gomez A."/>
        </authorList>
    </citation>
    <scope>NUCLEOTIDE SEQUENCE [LARGE SCALE GENOMIC DNA]</scope>
    <source>
        <strain evidence="1">HYR1</strain>
    </source>
</reference>
<proteinExistence type="predicted"/>
<gene>
    <name evidence="1" type="ORF">BpHYR1_019317</name>
</gene>
<dbReference type="Proteomes" id="UP000276133">
    <property type="component" value="Unassembled WGS sequence"/>
</dbReference>
<evidence type="ECO:0000313" key="2">
    <source>
        <dbReference type="Proteomes" id="UP000276133"/>
    </source>
</evidence>
<comment type="caution">
    <text evidence="1">The sequence shown here is derived from an EMBL/GenBank/DDBJ whole genome shotgun (WGS) entry which is preliminary data.</text>
</comment>
<dbReference type="EMBL" id="REGN01009555">
    <property type="protein sequence ID" value="RNA00914.1"/>
    <property type="molecule type" value="Genomic_DNA"/>
</dbReference>
<dbReference type="AlphaFoldDB" id="A0A3M7PPI2"/>